<comment type="caution">
    <text evidence="2">The sequence shown here is derived from an EMBL/GenBank/DDBJ whole genome shotgun (WGS) entry which is preliminary data.</text>
</comment>
<dbReference type="AlphaFoldDB" id="A0A0F9BB22"/>
<evidence type="ECO:0000313" key="2">
    <source>
        <dbReference type="EMBL" id="KKL11032.1"/>
    </source>
</evidence>
<accession>A0A0F9BB22</accession>
<feature type="region of interest" description="Disordered" evidence="1">
    <location>
        <begin position="1"/>
        <end position="34"/>
    </location>
</feature>
<feature type="non-terminal residue" evidence="2">
    <location>
        <position position="34"/>
    </location>
</feature>
<dbReference type="EMBL" id="LAZR01041817">
    <property type="protein sequence ID" value="KKL11032.1"/>
    <property type="molecule type" value="Genomic_DNA"/>
</dbReference>
<name>A0A0F9BB22_9ZZZZ</name>
<evidence type="ECO:0000256" key="1">
    <source>
        <dbReference type="SAM" id="MobiDB-lite"/>
    </source>
</evidence>
<protein>
    <submittedName>
        <fullName evidence="2">Uncharacterized protein</fullName>
    </submittedName>
</protein>
<proteinExistence type="predicted"/>
<gene>
    <name evidence="2" type="ORF">LCGC14_2549880</name>
</gene>
<organism evidence="2">
    <name type="scientific">marine sediment metagenome</name>
    <dbReference type="NCBI Taxonomy" id="412755"/>
    <lineage>
        <taxon>unclassified sequences</taxon>
        <taxon>metagenomes</taxon>
        <taxon>ecological metagenomes</taxon>
    </lineage>
</organism>
<reference evidence="2" key="1">
    <citation type="journal article" date="2015" name="Nature">
        <title>Complex archaea that bridge the gap between prokaryotes and eukaryotes.</title>
        <authorList>
            <person name="Spang A."/>
            <person name="Saw J.H."/>
            <person name="Jorgensen S.L."/>
            <person name="Zaremba-Niedzwiedzka K."/>
            <person name="Martijn J."/>
            <person name="Lind A.E."/>
            <person name="van Eijk R."/>
            <person name="Schleper C."/>
            <person name="Guy L."/>
            <person name="Ettema T.J."/>
        </authorList>
    </citation>
    <scope>NUCLEOTIDE SEQUENCE</scope>
</reference>
<sequence>MKLARERSGGEITSENDDMSSDKECERHSRRKSK</sequence>